<evidence type="ECO:0000313" key="5">
    <source>
        <dbReference type="Proteomes" id="UP000284403"/>
    </source>
</evidence>
<name>A0A422NPM0_9TRYP</name>
<dbReference type="GO" id="GO:0008270">
    <property type="term" value="F:zinc ion binding"/>
    <property type="evidence" value="ECO:0007669"/>
    <property type="project" value="UniProtKB-KW"/>
</dbReference>
<comment type="caution">
    <text evidence="4">The sequence shown here is derived from an EMBL/GenBank/DDBJ whole genome shotgun (WGS) entry which is preliminary data.</text>
</comment>
<evidence type="ECO:0000313" key="4">
    <source>
        <dbReference type="EMBL" id="RNF07386.1"/>
    </source>
</evidence>
<keyword evidence="5" id="KW-1185">Reference proteome</keyword>
<feature type="compositionally biased region" description="Pro residues" evidence="2">
    <location>
        <begin position="185"/>
        <end position="194"/>
    </location>
</feature>
<dbReference type="PROSITE" id="PS50103">
    <property type="entry name" value="ZF_C3H1"/>
    <property type="match status" value="1"/>
</dbReference>
<protein>
    <recommendedName>
        <fullName evidence="3">C3H1-type domain-containing protein</fullName>
    </recommendedName>
</protein>
<evidence type="ECO:0000259" key="3">
    <source>
        <dbReference type="PROSITE" id="PS50103"/>
    </source>
</evidence>
<gene>
    <name evidence="4" type="ORF">Tco025E_07378</name>
</gene>
<accession>A0A422NPM0</accession>
<dbReference type="EMBL" id="MKKU01000567">
    <property type="protein sequence ID" value="RNF07386.1"/>
    <property type="molecule type" value="Genomic_DNA"/>
</dbReference>
<feature type="compositionally biased region" description="Basic and acidic residues" evidence="2">
    <location>
        <begin position="114"/>
        <end position="123"/>
    </location>
</feature>
<sequence>MTAPPPPPPPHYHTAVAVKTNYVVEHAAPSAVCLVRKIQTSPYQPLPAEQVQSVTLPNLLSLRPPPHVAHQALMDFYFAMNGHCGIDCSDPSSLDLITVAVHARNAAGGAGSHAEAHAMDASRPRTGAAPPCYHAAAPAPAAPLASSASGTDGKHGGMPLAPNEASSVMDDGVYSHTHQAQQQQLPPPPPPPPRAHAAPSVLGTPVLPPTFTPSSSEDYRLSQIRRNERHVNNALYGKVCAFFNTREGCRRGPYCNFLHIGKGGGTGGGAAPPQFH</sequence>
<dbReference type="AlphaFoldDB" id="A0A422NPM0"/>
<evidence type="ECO:0000256" key="2">
    <source>
        <dbReference type="SAM" id="MobiDB-lite"/>
    </source>
</evidence>
<feature type="compositionally biased region" description="Low complexity" evidence="2">
    <location>
        <begin position="128"/>
        <end position="149"/>
    </location>
</feature>
<feature type="domain" description="C3H1-type" evidence="3">
    <location>
        <begin position="239"/>
        <end position="262"/>
    </location>
</feature>
<organism evidence="4 5">
    <name type="scientific">Trypanosoma conorhini</name>
    <dbReference type="NCBI Taxonomy" id="83891"/>
    <lineage>
        <taxon>Eukaryota</taxon>
        <taxon>Discoba</taxon>
        <taxon>Euglenozoa</taxon>
        <taxon>Kinetoplastea</taxon>
        <taxon>Metakinetoplastina</taxon>
        <taxon>Trypanosomatida</taxon>
        <taxon>Trypanosomatidae</taxon>
        <taxon>Trypanosoma</taxon>
    </lineage>
</organism>
<dbReference type="OrthoDB" id="247470at2759"/>
<keyword evidence="1" id="KW-0863">Zinc-finger</keyword>
<dbReference type="InterPro" id="IPR000571">
    <property type="entry name" value="Znf_CCCH"/>
</dbReference>
<feature type="zinc finger region" description="C3H1-type" evidence="1">
    <location>
        <begin position="239"/>
        <end position="262"/>
    </location>
</feature>
<proteinExistence type="predicted"/>
<evidence type="ECO:0000256" key="1">
    <source>
        <dbReference type="PROSITE-ProRule" id="PRU00723"/>
    </source>
</evidence>
<feature type="region of interest" description="Disordered" evidence="2">
    <location>
        <begin position="114"/>
        <end position="216"/>
    </location>
</feature>
<dbReference type="Proteomes" id="UP000284403">
    <property type="component" value="Unassembled WGS sequence"/>
</dbReference>
<reference evidence="4 5" key="1">
    <citation type="journal article" date="2018" name="BMC Genomics">
        <title>Genomic comparison of Trypanosoma conorhini and Trypanosoma rangeli to Trypanosoma cruzi strains of high and low virulence.</title>
        <authorList>
            <person name="Bradwell K.R."/>
            <person name="Koparde V.N."/>
            <person name="Matveyev A.V."/>
            <person name="Serrano M.G."/>
            <person name="Alves J.M."/>
            <person name="Parikh H."/>
            <person name="Huang B."/>
            <person name="Lee V."/>
            <person name="Espinosa-Alvarez O."/>
            <person name="Ortiz P.A."/>
            <person name="Costa-Martins A.G."/>
            <person name="Teixeira M.M."/>
            <person name="Buck G.A."/>
        </authorList>
    </citation>
    <scope>NUCLEOTIDE SEQUENCE [LARGE SCALE GENOMIC DNA]</scope>
    <source>
        <strain evidence="4 5">025E</strain>
    </source>
</reference>
<keyword evidence="1" id="KW-0479">Metal-binding</keyword>
<dbReference type="GeneID" id="40320989"/>
<keyword evidence="1" id="KW-0862">Zinc</keyword>
<dbReference type="RefSeq" id="XP_029225650.1">
    <property type="nucleotide sequence ID" value="XM_029374244.1"/>
</dbReference>